<comment type="similarity">
    <text evidence="5">Belongs to the binding-protein-dependent transport system permease family.</text>
</comment>
<evidence type="ECO:0000256" key="5">
    <source>
        <dbReference type="RuleBase" id="RU363032"/>
    </source>
</evidence>
<organism evidence="7">
    <name type="scientific">uncultured euryarchaeote Rifle_16ft_4_minimus_37664</name>
    <dbReference type="NCBI Taxonomy" id="1665194"/>
    <lineage>
        <taxon>Archaea</taxon>
        <taxon>Methanobacteriati</taxon>
        <taxon>Methanobacteriota</taxon>
        <taxon>environmental samples</taxon>
    </lineage>
</organism>
<evidence type="ECO:0000256" key="4">
    <source>
        <dbReference type="ARBA" id="ARBA00023136"/>
    </source>
</evidence>
<dbReference type="AlphaFoldDB" id="A0A0H4T4W2"/>
<evidence type="ECO:0000256" key="1">
    <source>
        <dbReference type="ARBA" id="ARBA00004141"/>
    </source>
</evidence>
<dbReference type="InterPro" id="IPR035906">
    <property type="entry name" value="MetI-like_sf"/>
</dbReference>
<protein>
    <submittedName>
        <fullName evidence="7">Binding-protein dependent transport system inner membrane protein, NitT/TauT family transport system permease protein</fullName>
    </submittedName>
</protein>
<dbReference type="GO" id="GO:0055085">
    <property type="term" value="P:transmembrane transport"/>
    <property type="evidence" value="ECO:0007669"/>
    <property type="project" value="InterPro"/>
</dbReference>
<feature type="domain" description="ABC transmembrane type-1" evidence="6">
    <location>
        <begin position="40"/>
        <end position="239"/>
    </location>
</feature>
<evidence type="ECO:0000256" key="3">
    <source>
        <dbReference type="ARBA" id="ARBA00022989"/>
    </source>
</evidence>
<feature type="transmembrane region" description="Helical" evidence="5">
    <location>
        <begin position="389"/>
        <end position="416"/>
    </location>
</feature>
<accession>A0A0H4T4W2</accession>
<feature type="transmembrane region" description="Helical" evidence="5">
    <location>
        <begin position="78"/>
        <end position="99"/>
    </location>
</feature>
<feature type="transmembrane region" description="Helical" evidence="5">
    <location>
        <begin position="465"/>
        <end position="488"/>
    </location>
</feature>
<comment type="subcellular location">
    <subcellularLocation>
        <location evidence="5">Cell membrane</location>
        <topology evidence="5">Multi-pass membrane protein</topology>
    </subcellularLocation>
    <subcellularLocation>
        <location evidence="1">Membrane</location>
        <topology evidence="1">Multi-pass membrane protein</topology>
    </subcellularLocation>
</comment>
<feature type="transmembrane region" description="Helical" evidence="5">
    <location>
        <begin position="357"/>
        <end position="377"/>
    </location>
</feature>
<keyword evidence="4 5" id="KW-0472">Membrane</keyword>
<dbReference type="Gene3D" id="1.10.3720.10">
    <property type="entry name" value="MetI-like"/>
    <property type="match status" value="2"/>
</dbReference>
<keyword evidence="3 5" id="KW-1133">Transmembrane helix</keyword>
<feature type="transmembrane region" description="Helical" evidence="5">
    <location>
        <begin position="528"/>
        <end position="548"/>
    </location>
</feature>
<feature type="transmembrane region" description="Helical" evidence="5">
    <location>
        <begin position="203"/>
        <end position="230"/>
    </location>
</feature>
<dbReference type="EMBL" id="KT007002">
    <property type="protein sequence ID" value="AKQ02718.1"/>
    <property type="molecule type" value="Genomic_DNA"/>
</dbReference>
<feature type="domain" description="ABC transmembrane type-1" evidence="6">
    <location>
        <begin position="347"/>
        <end position="547"/>
    </location>
</feature>
<dbReference type="Pfam" id="PF00528">
    <property type="entry name" value="BPD_transp_1"/>
    <property type="match status" value="2"/>
</dbReference>
<dbReference type="PANTHER" id="PTHR42744:SF1">
    <property type="entry name" value="BINDING-PROTEIN-DEPENDENT TRANSPORT SYSTEMS INNER MEMBRANE COMPONENT"/>
    <property type="match status" value="1"/>
</dbReference>
<dbReference type="GO" id="GO:0005886">
    <property type="term" value="C:plasma membrane"/>
    <property type="evidence" value="ECO:0007669"/>
    <property type="project" value="UniProtKB-SubCell"/>
</dbReference>
<feature type="transmembrane region" description="Helical" evidence="5">
    <location>
        <begin position="111"/>
        <end position="130"/>
    </location>
</feature>
<dbReference type="PANTHER" id="PTHR42744">
    <property type="entry name" value="BINDING-PROTEIN-DEPENDENT TRANSPORT SYSTEMS INNER MEMBRANE COMPONENT"/>
    <property type="match status" value="1"/>
</dbReference>
<sequence length="564" mass="60526">MGLALPGRRRIALAAILLAVAAVLAFPAQAAAAATLPGLALASVTRMVAAYVLSLTFAIVFGLTAATNRRAATVLLPFLDVLQSVPIFGFFPAALLFFVATFHGHPAGLELAVVFLIFTSMAWNMAYGVYESVITIPRDLEVAGQSLGLTGWLRFRRLLFPSMIPKLVYNSMLSWSNGWYFLVASEVFTAFGETHTRPGLGAFIAEAGIAADMGAIALGLGALAAVVLALDALAWRPLSLWSERFRIESTSREALRVPGPYERFRWLPRFPGIRANAIGRLRPLAQAWERASLRLERGYVGHPAVVRTVRRADMIMFLAIVGIVVVAGLAGIAGLVARGLPADASRIPGAVLVSFGRLSLAYVVALAWTVPMAAWIGRDARAARVMTPVLEVFASLPATALLPAILAFSIAVASFAGLVEDLAALLIGLFAMQWYLLFNLIAGVRTIPGDLEEAARAFGLRGRTYWRRVLLPALAPSLVTGSITAWGAGWNATIVSEYVPYGGVVYDADGLGAILARATFATPPDPEMVLLSVLAMIAVVLSLNKLVWRPLYRRVATLYRMEVQ</sequence>
<dbReference type="SUPFAM" id="SSF161098">
    <property type="entry name" value="MetI-like"/>
    <property type="match status" value="2"/>
</dbReference>
<feature type="transmembrane region" description="Helical" evidence="5">
    <location>
        <begin position="422"/>
        <end position="444"/>
    </location>
</feature>
<keyword evidence="2 5" id="KW-0812">Transmembrane</keyword>
<evidence type="ECO:0000313" key="7">
    <source>
        <dbReference type="EMBL" id="AKQ02718.1"/>
    </source>
</evidence>
<dbReference type="PROSITE" id="PS50928">
    <property type="entry name" value="ABC_TM1"/>
    <property type="match status" value="2"/>
</dbReference>
<name>A0A0H4T4W2_9EURY</name>
<evidence type="ECO:0000259" key="6">
    <source>
        <dbReference type="PROSITE" id="PS50928"/>
    </source>
</evidence>
<proteinExistence type="inferred from homology"/>
<dbReference type="InterPro" id="IPR000515">
    <property type="entry name" value="MetI-like"/>
</dbReference>
<feature type="transmembrane region" description="Helical" evidence="5">
    <location>
        <begin position="315"/>
        <end position="337"/>
    </location>
</feature>
<evidence type="ECO:0000256" key="2">
    <source>
        <dbReference type="ARBA" id="ARBA00022692"/>
    </source>
</evidence>
<keyword evidence="5" id="KW-0813">Transport</keyword>
<feature type="transmembrane region" description="Helical" evidence="5">
    <location>
        <begin position="167"/>
        <end position="191"/>
    </location>
</feature>
<feature type="transmembrane region" description="Helical" evidence="5">
    <location>
        <begin position="48"/>
        <end position="66"/>
    </location>
</feature>
<dbReference type="CDD" id="cd06261">
    <property type="entry name" value="TM_PBP2"/>
    <property type="match status" value="2"/>
</dbReference>
<reference evidence="7" key="1">
    <citation type="journal article" date="2015" name="ISME J.">
        <title>Aquifer environment selects for microbial species cohorts in sediment and groundwater.</title>
        <authorList>
            <person name="Hug L.A."/>
            <person name="Thomas B.C."/>
            <person name="Brown C.T."/>
            <person name="Frischkorn K.R."/>
            <person name="Williams K.H."/>
            <person name="Tringe S.G."/>
            <person name="Banfield J.F."/>
        </authorList>
    </citation>
    <scope>NUCLEOTIDE SEQUENCE</scope>
</reference>